<organism evidence="1 2">
    <name type="scientific">Marinagarivorans cellulosilyticus</name>
    <dbReference type="NCBI Taxonomy" id="2721545"/>
    <lineage>
        <taxon>Bacteria</taxon>
        <taxon>Pseudomonadati</taxon>
        <taxon>Pseudomonadota</taxon>
        <taxon>Gammaproteobacteria</taxon>
        <taxon>Cellvibrionales</taxon>
        <taxon>Cellvibrionaceae</taxon>
        <taxon>Marinagarivorans</taxon>
    </lineage>
</organism>
<protein>
    <submittedName>
        <fullName evidence="1">Uncharacterized protein</fullName>
    </submittedName>
</protein>
<keyword evidence="2" id="KW-1185">Reference proteome</keyword>
<dbReference type="Proteomes" id="UP001320119">
    <property type="component" value="Chromosome"/>
</dbReference>
<dbReference type="Pfam" id="PF22098">
    <property type="entry name" value="DUF6942"/>
    <property type="match status" value="1"/>
</dbReference>
<proteinExistence type="predicted"/>
<dbReference type="AlphaFoldDB" id="A0AAN1WFL6"/>
<dbReference type="RefSeq" id="WP_236986192.1">
    <property type="nucleotide sequence ID" value="NZ_AP023086.1"/>
</dbReference>
<name>A0AAN1WFL6_9GAMM</name>
<gene>
    <name evidence="1" type="ORF">MARGE09_P0901</name>
</gene>
<dbReference type="InterPro" id="IPR054222">
    <property type="entry name" value="DUF6942"/>
</dbReference>
<dbReference type="EMBL" id="AP023086">
    <property type="protein sequence ID" value="BCD96701.1"/>
    <property type="molecule type" value="Genomic_DNA"/>
</dbReference>
<accession>A0AAN1WFL6</accession>
<dbReference type="KEGG" id="marq:MARGE09_P0901"/>
<evidence type="ECO:0000313" key="1">
    <source>
        <dbReference type="EMBL" id="BCD96701.1"/>
    </source>
</evidence>
<sequence>MKKSTVVGLGASKARLAIYIANRPLNAPYPSLNTLQPLVAGELQNIVANNSNHWRKAFNVFAKILWQLKWPELTVNTASCWQDYRDNHLLKAHSREALLFSPPDIQASHIKIVTGKTYAAAIALPPLTWLDAHFAVNTQHKLIVCPYLDYRQLSNARIVTLGLLISEHLQESAV</sequence>
<reference evidence="1 2" key="1">
    <citation type="journal article" date="2022" name="IScience">
        <title>An ultrasensitive nanofiber-based assay for enzymatic hydrolysis and deep-sea microbial degradation of cellulose.</title>
        <authorList>
            <person name="Tsudome M."/>
            <person name="Tachioka M."/>
            <person name="Miyazaki M."/>
            <person name="Uchimura K."/>
            <person name="Tsuda M."/>
            <person name="Takaki Y."/>
            <person name="Deguchi S."/>
        </authorList>
    </citation>
    <scope>NUCLEOTIDE SEQUENCE [LARGE SCALE GENOMIC DNA]</scope>
    <source>
        <strain evidence="1 2">GE09</strain>
    </source>
</reference>
<evidence type="ECO:0000313" key="2">
    <source>
        <dbReference type="Proteomes" id="UP001320119"/>
    </source>
</evidence>